<accession>A0ABW5B982</accession>
<gene>
    <name evidence="1" type="ORF">ACFSKV_11620</name>
</gene>
<keyword evidence="2" id="KW-1185">Reference proteome</keyword>
<name>A0ABW5B982_9BACT</name>
<evidence type="ECO:0000313" key="2">
    <source>
        <dbReference type="Proteomes" id="UP001597414"/>
    </source>
</evidence>
<evidence type="ECO:0008006" key="3">
    <source>
        <dbReference type="Google" id="ProtNLM"/>
    </source>
</evidence>
<organism evidence="1 2">
    <name type="scientific">Shivajiella indica</name>
    <dbReference type="NCBI Taxonomy" id="872115"/>
    <lineage>
        <taxon>Bacteria</taxon>
        <taxon>Pseudomonadati</taxon>
        <taxon>Bacteroidota</taxon>
        <taxon>Cytophagia</taxon>
        <taxon>Cytophagales</taxon>
        <taxon>Cyclobacteriaceae</taxon>
        <taxon>Shivajiella</taxon>
    </lineage>
</organism>
<reference evidence="2" key="1">
    <citation type="journal article" date="2019" name="Int. J. Syst. Evol. Microbiol.">
        <title>The Global Catalogue of Microorganisms (GCM) 10K type strain sequencing project: providing services to taxonomists for standard genome sequencing and annotation.</title>
        <authorList>
            <consortium name="The Broad Institute Genomics Platform"/>
            <consortium name="The Broad Institute Genome Sequencing Center for Infectious Disease"/>
            <person name="Wu L."/>
            <person name="Ma J."/>
        </authorList>
    </citation>
    <scope>NUCLEOTIDE SEQUENCE [LARGE SCALE GENOMIC DNA]</scope>
    <source>
        <strain evidence="2">KCTC 19812</strain>
    </source>
</reference>
<dbReference type="RefSeq" id="WP_380802801.1">
    <property type="nucleotide sequence ID" value="NZ_JBHUIV010000016.1"/>
</dbReference>
<proteinExistence type="predicted"/>
<dbReference type="Proteomes" id="UP001597414">
    <property type="component" value="Unassembled WGS sequence"/>
</dbReference>
<comment type="caution">
    <text evidence="1">The sequence shown here is derived from an EMBL/GenBank/DDBJ whole genome shotgun (WGS) entry which is preliminary data.</text>
</comment>
<protein>
    <recommendedName>
        <fullName evidence="3">Outer membrane protein beta-barrel domain-containing protein</fullName>
    </recommendedName>
</protein>
<dbReference type="EMBL" id="JBHUIV010000016">
    <property type="protein sequence ID" value="MFD2202215.1"/>
    <property type="molecule type" value="Genomic_DNA"/>
</dbReference>
<sequence>MRIKIAILLFLLPLAGKSQFFGLGFQTNLGIPVLDLRDEVGGLVFPEFNTLGIYKFTTIPIEVGLSVGYGVYNTSLEKRRDLYPGYNDELRLRRNNNLLTVMGMFRYFPEVKRTAILPFIEIQAGANYFYTRYKIRESRFDDPIEEGRDFSDWVAALRFGGGLKIPFKKAESGYFEFKILYHESGKVEFLRKNDTQYLPDQGDGEFVYSPISSQIKMIQPGIGVILYMNPSDY</sequence>
<evidence type="ECO:0000313" key="1">
    <source>
        <dbReference type="EMBL" id="MFD2202215.1"/>
    </source>
</evidence>